<keyword evidence="6 7" id="KW-0472">Membrane</keyword>
<evidence type="ECO:0000256" key="5">
    <source>
        <dbReference type="ARBA" id="ARBA00022989"/>
    </source>
</evidence>
<evidence type="ECO:0000256" key="6">
    <source>
        <dbReference type="ARBA" id="ARBA00023136"/>
    </source>
</evidence>
<keyword evidence="3" id="KW-1003">Cell membrane</keyword>
<gene>
    <name evidence="10" type="primary">ydfS</name>
    <name evidence="10" type="ORF">Back11_13520</name>
</gene>
<dbReference type="InterPro" id="IPR048454">
    <property type="entry name" value="YetF_N"/>
</dbReference>
<evidence type="ECO:0000256" key="2">
    <source>
        <dbReference type="ARBA" id="ARBA00006448"/>
    </source>
</evidence>
<dbReference type="KEGG" id="pbk:Back11_13520"/>
<feature type="transmembrane region" description="Helical" evidence="7">
    <location>
        <begin position="42"/>
        <end position="59"/>
    </location>
</feature>
<evidence type="ECO:0000256" key="4">
    <source>
        <dbReference type="ARBA" id="ARBA00022692"/>
    </source>
</evidence>
<comment type="similarity">
    <text evidence="2">Belongs to the UPF0702 family.</text>
</comment>
<dbReference type="PANTHER" id="PTHR34582:SF7">
    <property type="entry name" value="UPF0702 TRANSMEMBRANE PROTEIN YDFS"/>
    <property type="match status" value="1"/>
</dbReference>
<reference evidence="10 11" key="1">
    <citation type="submission" date="2018-11" db="EMBL/GenBank/DDBJ databases">
        <title>Complete genome sequence of Paenibacillus baekrokdamisoli strain KCTC 33723.</title>
        <authorList>
            <person name="Kang S.W."/>
            <person name="Lee K.C."/>
            <person name="Kim K.K."/>
            <person name="Kim J.S."/>
            <person name="Kim D.S."/>
            <person name="Ko S.H."/>
            <person name="Yang S.H."/>
            <person name="Lee J.S."/>
        </authorList>
    </citation>
    <scope>NUCLEOTIDE SEQUENCE [LARGE SCALE GENOMIC DNA]</scope>
    <source>
        <strain evidence="10 11">KCTC 33723</strain>
    </source>
</reference>
<keyword evidence="4 7" id="KW-0812">Transmembrane</keyword>
<evidence type="ECO:0000259" key="9">
    <source>
        <dbReference type="Pfam" id="PF20730"/>
    </source>
</evidence>
<dbReference type="EMBL" id="AP019308">
    <property type="protein sequence ID" value="BBH20007.1"/>
    <property type="molecule type" value="Genomic_DNA"/>
</dbReference>
<dbReference type="AlphaFoldDB" id="A0A3G9IM30"/>
<feature type="transmembrane region" description="Helical" evidence="7">
    <location>
        <begin position="65"/>
        <end position="84"/>
    </location>
</feature>
<evidence type="ECO:0000256" key="3">
    <source>
        <dbReference type="ARBA" id="ARBA00022475"/>
    </source>
</evidence>
<dbReference type="Pfam" id="PF04239">
    <property type="entry name" value="DUF421"/>
    <property type="match status" value="1"/>
</dbReference>
<proteinExistence type="inferred from homology"/>
<feature type="domain" description="YetF C-terminal" evidence="8">
    <location>
        <begin position="85"/>
        <end position="215"/>
    </location>
</feature>
<name>A0A3G9IM30_9BACL</name>
<dbReference type="Pfam" id="PF20730">
    <property type="entry name" value="YetF_N"/>
    <property type="match status" value="1"/>
</dbReference>
<dbReference type="PANTHER" id="PTHR34582">
    <property type="entry name" value="UPF0702 TRANSMEMBRANE PROTEIN YCAP"/>
    <property type="match status" value="1"/>
</dbReference>
<feature type="transmembrane region" description="Helical" evidence="7">
    <location>
        <begin position="12"/>
        <end position="30"/>
    </location>
</feature>
<evidence type="ECO:0000256" key="7">
    <source>
        <dbReference type="SAM" id="Phobius"/>
    </source>
</evidence>
<evidence type="ECO:0000259" key="8">
    <source>
        <dbReference type="Pfam" id="PF04239"/>
    </source>
</evidence>
<dbReference type="InterPro" id="IPR023090">
    <property type="entry name" value="UPF0702_alpha/beta_dom_sf"/>
</dbReference>
<comment type="subcellular location">
    <subcellularLocation>
        <location evidence="1">Cell membrane</location>
        <topology evidence="1">Multi-pass membrane protein</topology>
    </subcellularLocation>
</comment>
<feature type="domain" description="YetF-like N-terminal transmembrane" evidence="9">
    <location>
        <begin position="10"/>
        <end position="82"/>
    </location>
</feature>
<dbReference type="RefSeq" id="WP_331852370.1">
    <property type="nucleotide sequence ID" value="NZ_AP019308.1"/>
</dbReference>
<evidence type="ECO:0000313" key="10">
    <source>
        <dbReference type="EMBL" id="BBH20007.1"/>
    </source>
</evidence>
<accession>A0A3G9IM30</accession>
<keyword evidence="5 7" id="KW-1133">Transmembrane helix</keyword>
<protein>
    <submittedName>
        <fullName evidence="10">UPF0702 transmembrane protein YdfS</fullName>
    </submittedName>
</protein>
<dbReference type="GO" id="GO:0005886">
    <property type="term" value="C:plasma membrane"/>
    <property type="evidence" value="ECO:0007669"/>
    <property type="project" value="UniProtKB-SubCell"/>
</dbReference>
<evidence type="ECO:0000256" key="1">
    <source>
        <dbReference type="ARBA" id="ARBA00004651"/>
    </source>
</evidence>
<sequence>MLTSLLENFTVITRTILAIMIVILISRVLGKQAISHMGFHDFAFVIILGSMAGNLAFNIKVSTWYFIISLLTFSLVSLLLSILATKNRKIRKWVSGQPTILIEKGKVLEHNMKKLYFTMDTLNQELRLKDVFDIEEVEYAVLELNGKLSIIKKPEFRQILKKDLNIALQPIMNFPIELVMDGQIIENNLKENNLEEWFKQELKKHAIKIPDIFYAVKSSNGNFYWDVYKDRIRNPIDKE</sequence>
<dbReference type="Proteomes" id="UP000275368">
    <property type="component" value="Chromosome"/>
</dbReference>
<organism evidence="10 11">
    <name type="scientific">Paenibacillus baekrokdamisoli</name>
    <dbReference type="NCBI Taxonomy" id="1712516"/>
    <lineage>
        <taxon>Bacteria</taxon>
        <taxon>Bacillati</taxon>
        <taxon>Bacillota</taxon>
        <taxon>Bacilli</taxon>
        <taxon>Bacillales</taxon>
        <taxon>Paenibacillaceae</taxon>
        <taxon>Paenibacillus</taxon>
    </lineage>
</organism>
<dbReference type="InterPro" id="IPR007353">
    <property type="entry name" value="DUF421"/>
</dbReference>
<keyword evidence="11" id="KW-1185">Reference proteome</keyword>
<dbReference type="Gene3D" id="3.30.240.20">
    <property type="entry name" value="bsu07140 like domains"/>
    <property type="match status" value="2"/>
</dbReference>
<evidence type="ECO:0000313" key="11">
    <source>
        <dbReference type="Proteomes" id="UP000275368"/>
    </source>
</evidence>